<dbReference type="SMART" id="SM00428">
    <property type="entry name" value="H3"/>
    <property type="match status" value="1"/>
</dbReference>
<evidence type="ECO:0000256" key="1">
    <source>
        <dbReference type="ARBA" id="ARBA00004123"/>
    </source>
</evidence>
<evidence type="ECO:0000313" key="10">
    <source>
        <dbReference type="EMBL" id="KAK6188112.1"/>
    </source>
</evidence>
<evidence type="ECO:0000256" key="2">
    <source>
        <dbReference type="ARBA" id="ARBA00004286"/>
    </source>
</evidence>
<keyword evidence="5" id="KW-0238">DNA-binding</keyword>
<comment type="subcellular location">
    <subcellularLocation>
        <location evidence="2">Chromosome</location>
    </subcellularLocation>
    <subcellularLocation>
        <location evidence="1">Nucleus</location>
    </subcellularLocation>
</comment>
<comment type="caution">
    <text evidence="10">The sequence shown here is derived from an EMBL/GenBank/DDBJ whole genome shotgun (WGS) entry which is preliminary data.</text>
</comment>
<dbReference type="GO" id="GO:0000786">
    <property type="term" value="C:nucleosome"/>
    <property type="evidence" value="ECO:0007669"/>
    <property type="project" value="UniProtKB-KW"/>
</dbReference>
<evidence type="ECO:0000256" key="6">
    <source>
        <dbReference type="ARBA" id="ARBA00023242"/>
    </source>
</evidence>
<dbReference type="SUPFAM" id="SSF47113">
    <property type="entry name" value="Histone-fold"/>
    <property type="match status" value="1"/>
</dbReference>
<feature type="region of interest" description="Disordered" evidence="8">
    <location>
        <begin position="1"/>
        <end position="49"/>
    </location>
</feature>
<evidence type="ECO:0000259" key="9">
    <source>
        <dbReference type="Pfam" id="PF00125"/>
    </source>
</evidence>
<dbReference type="Pfam" id="PF00125">
    <property type="entry name" value="Histone"/>
    <property type="match status" value="1"/>
</dbReference>
<protein>
    <recommendedName>
        <fullName evidence="9">Core Histone H2A/H2B/H3 domain-containing protein</fullName>
    </recommendedName>
</protein>
<dbReference type="Proteomes" id="UP001347796">
    <property type="component" value="Unassembled WGS sequence"/>
</dbReference>
<keyword evidence="4" id="KW-0158">Chromosome</keyword>
<organism evidence="10 11">
    <name type="scientific">Patella caerulea</name>
    <name type="common">Rayed Mediterranean limpet</name>
    <dbReference type="NCBI Taxonomy" id="87958"/>
    <lineage>
        <taxon>Eukaryota</taxon>
        <taxon>Metazoa</taxon>
        <taxon>Spiralia</taxon>
        <taxon>Lophotrochozoa</taxon>
        <taxon>Mollusca</taxon>
        <taxon>Gastropoda</taxon>
        <taxon>Patellogastropoda</taxon>
        <taxon>Patelloidea</taxon>
        <taxon>Patellidae</taxon>
        <taxon>Patella</taxon>
    </lineage>
</organism>
<keyword evidence="6" id="KW-0539">Nucleus</keyword>
<dbReference type="GO" id="GO:0046982">
    <property type="term" value="F:protein heterodimerization activity"/>
    <property type="evidence" value="ECO:0007669"/>
    <property type="project" value="InterPro"/>
</dbReference>
<dbReference type="FunFam" id="1.10.20.10:FF:000085">
    <property type="entry name" value="Histone H3.2"/>
    <property type="match status" value="1"/>
</dbReference>
<dbReference type="InterPro" id="IPR000164">
    <property type="entry name" value="Histone_H3/CENP-A"/>
</dbReference>
<dbReference type="AlphaFoldDB" id="A0AAN8QCA9"/>
<reference evidence="10 11" key="1">
    <citation type="submission" date="2024-01" db="EMBL/GenBank/DDBJ databases">
        <title>The genome of the rayed Mediterranean limpet Patella caerulea (Linnaeus, 1758).</title>
        <authorList>
            <person name="Anh-Thu Weber A."/>
            <person name="Halstead-Nussloch G."/>
        </authorList>
    </citation>
    <scope>NUCLEOTIDE SEQUENCE [LARGE SCALE GENOMIC DNA]</scope>
    <source>
        <strain evidence="10">AATW-2023a</strain>
        <tissue evidence="10">Whole specimen</tissue>
    </source>
</reference>
<keyword evidence="7" id="KW-0544">Nucleosome core</keyword>
<dbReference type="GO" id="GO:0005634">
    <property type="term" value="C:nucleus"/>
    <property type="evidence" value="ECO:0007669"/>
    <property type="project" value="UniProtKB-SubCell"/>
</dbReference>
<dbReference type="EMBL" id="JAZGQO010000003">
    <property type="protein sequence ID" value="KAK6188112.1"/>
    <property type="molecule type" value="Genomic_DNA"/>
</dbReference>
<dbReference type="GO" id="GO:0003677">
    <property type="term" value="F:DNA binding"/>
    <property type="evidence" value="ECO:0007669"/>
    <property type="project" value="UniProtKB-KW"/>
</dbReference>
<dbReference type="InterPro" id="IPR007125">
    <property type="entry name" value="H2A/H2B/H3"/>
</dbReference>
<evidence type="ECO:0000256" key="8">
    <source>
        <dbReference type="SAM" id="MobiDB-lite"/>
    </source>
</evidence>
<name>A0AAN8QCA9_PATCE</name>
<feature type="compositionally biased region" description="Basic residues" evidence="8">
    <location>
        <begin position="1"/>
        <end position="13"/>
    </location>
</feature>
<evidence type="ECO:0000256" key="7">
    <source>
        <dbReference type="ARBA" id="ARBA00023269"/>
    </source>
</evidence>
<dbReference type="Gene3D" id="1.10.20.10">
    <property type="entry name" value="Histone, subunit A"/>
    <property type="match status" value="1"/>
</dbReference>
<feature type="domain" description="Core Histone H2A/H2B/H3" evidence="9">
    <location>
        <begin position="51"/>
        <end position="139"/>
    </location>
</feature>
<sequence length="143" mass="16606">MVRPSSHGRKSSSPRKLSDVRNRRSAAERNNQNAENGDDALEPKRRRRYRPGTKALLEIRKYQKSTQLLLRKLPFSRVVREVVVCLYPNLSFYWKATAIAALQEAAEAYLVSLFEDCNSCAIHAKRVTIMPKDIWLAMRFRKK</sequence>
<keyword evidence="11" id="KW-1185">Reference proteome</keyword>
<accession>A0AAN8QCA9</accession>
<dbReference type="InterPro" id="IPR009072">
    <property type="entry name" value="Histone-fold"/>
</dbReference>
<dbReference type="GO" id="GO:0030527">
    <property type="term" value="F:structural constituent of chromatin"/>
    <property type="evidence" value="ECO:0007669"/>
    <property type="project" value="InterPro"/>
</dbReference>
<feature type="compositionally biased region" description="Basic and acidic residues" evidence="8">
    <location>
        <begin position="16"/>
        <end position="27"/>
    </location>
</feature>
<dbReference type="PANTHER" id="PTHR45810">
    <property type="entry name" value="HISTONE H3.2"/>
    <property type="match status" value="1"/>
</dbReference>
<dbReference type="PANTHER" id="PTHR45810:SF17">
    <property type="entry name" value="HISTONE H3-LIKE CENTROMERIC PROTEIN A"/>
    <property type="match status" value="1"/>
</dbReference>
<comment type="similarity">
    <text evidence="3">Belongs to the histone H3 family.</text>
</comment>
<evidence type="ECO:0000313" key="11">
    <source>
        <dbReference type="Proteomes" id="UP001347796"/>
    </source>
</evidence>
<gene>
    <name evidence="10" type="ORF">SNE40_004363</name>
</gene>
<evidence type="ECO:0000256" key="3">
    <source>
        <dbReference type="ARBA" id="ARBA00010343"/>
    </source>
</evidence>
<proteinExistence type="inferred from homology"/>
<evidence type="ECO:0000256" key="4">
    <source>
        <dbReference type="ARBA" id="ARBA00022454"/>
    </source>
</evidence>
<dbReference type="CDD" id="cd22911">
    <property type="entry name" value="HFD_H3"/>
    <property type="match status" value="1"/>
</dbReference>
<evidence type="ECO:0000256" key="5">
    <source>
        <dbReference type="ARBA" id="ARBA00023125"/>
    </source>
</evidence>